<proteinExistence type="predicted"/>
<dbReference type="EMBL" id="VSSQ01000088">
    <property type="protein sequence ID" value="MPL75401.1"/>
    <property type="molecule type" value="Genomic_DNA"/>
</dbReference>
<sequence length="66" mass="8403">MEQVSKIILNDSKIDLKNQEFYWELYERWFDIYLKDVELFREMYKNDFILWGYASLRKMYMMMIII</sequence>
<protein>
    <submittedName>
        <fullName evidence="1">Uncharacterized protein</fullName>
    </submittedName>
</protein>
<dbReference type="AlphaFoldDB" id="A0A644U8Y3"/>
<gene>
    <name evidence="1" type="ORF">SDC9_21225</name>
</gene>
<organism evidence="1">
    <name type="scientific">bioreactor metagenome</name>
    <dbReference type="NCBI Taxonomy" id="1076179"/>
    <lineage>
        <taxon>unclassified sequences</taxon>
        <taxon>metagenomes</taxon>
        <taxon>ecological metagenomes</taxon>
    </lineage>
</organism>
<accession>A0A644U8Y3</accession>
<evidence type="ECO:0000313" key="1">
    <source>
        <dbReference type="EMBL" id="MPL75401.1"/>
    </source>
</evidence>
<name>A0A644U8Y3_9ZZZZ</name>
<reference evidence="1" key="1">
    <citation type="submission" date="2019-08" db="EMBL/GenBank/DDBJ databases">
        <authorList>
            <person name="Kucharzyk K."/>
            <person name="Murdoch R.W."/>
            <person name="Higgins S."/>
            <person name="Loffler F."/>
        </authorList>
    </citation>
    <scope>NUCLEOTIDE SEQUENCE</scope>
</reference>
<comment type="caution">
    <text evidence="1">The sequence shown here is derived from an EMBL/GenBank/DDBJ whole genome shotgun (WGS) entry which is preliminary data.</text>
</comment>